<feature type="compositionally biased region" description="Low complexity" evidence="3">
    <location>
        <begin position="130"/>
        <end position="143"/>
    </location>
</feature>
<dbReference type="GeneID" id="19273687"/>
<evidence type="ECO:0000313" key="5">
    <source>
        <dbReference type="EMBL" id="ETS78821.1"/>
    </source>
</evidence>
<dbReference type="SUPFAM" id="SSF57701">
    <property type="entry name" value="Zn2/Cys6 DNA-binding domain"/>
    <property type="match status" value="1"/>
</dbReference>
<evidence type="ECO:0000256" key="1">
    <source>
        <dbReference type="ARBA" id="ARBA00004123"/>
    </source>
</evidence>
<dbReference type="HOGENOM" id="CLU_019313_1_0_1"/>
<feature type="domain" description="Zn(2)-C6 fungal-type" evidence="4">
    <location>
        <begin position="10"/>
        <end position="38"/>
    </location>
</feature>
<evidence type="ECO:0000256" key="3">
    <source>
        <dbReference type="SAM" id="MobiDB-lite"/>
    </source>
</evidence>
<evidence type="ECO:0000259" key="4">
    <source>
        <dbReference type="PROSITE" id="PS50048"/>
    </source>
</evidence>
<feature type="compositionally biased region" description="Polar residues" evidence="3">
    <location>
        <begin position="145"/>
        <end position="159"/>
    </location>
</feature>
<dbReference type="GO" id="GO:0008270">
    <property type="term" value="F:zinc ion binding"/>
    <property type="evidence" value="ECO:0007669"/>
    <property type="project" value="InterPro"/>
</dbReference>
<dbReference type="EMBL" id="KI912114">
    <property type="protein sequence ID" value="ETS78821.1"/>
    <property type="molecule type" value="Genomic_DNA"/>
</dbReference>
<name>W3X0Z0_PESFW</name>
<dbReference type="OMA" id="LLEYHCE"/>
<dbReference type="PANTHER" id="PTHR37534:SF20">
    <property type="entry name" value="PRO1A C6 ZINK-FINGER PROTEIN"/>
    <property type="match status" value="1"/>
</dbReference>
<feature type="region of interest" description="Disordered" evidence="3">
    <location>
        <begin position="115"/>
        <end position="159"/>
    </location>
</feature>
<dbReference type="PROSITE" id="PS00463">
    <property type="entry name" value="ZN2_CY6_FUNGAL_1"/>
    <property type="match status" value="1"/>
</dbReference>
<dbReference type="OrthoDB" id="3251668at2759"/>
<accession>W3X0Z0</accession>
<dbReference type="InterPro" id="IPR001138">
    <property type="entry name" value="Zn2Cys6_DnaBD"/>
</dbReference>
<keyword evidence="2" id="KW-0539">Nucleus</keyword>
<dbReference type="SMART" id="SM00066">
    <property type="entry name" value="GAL4"/>
    <property type="match status" value="1"/>
</dbReference>
<dbReference type="CDD" id="cd00067">
    <property type="entry name" value="GAL4"/>
    <property type="match status" value="1"/>
</dbReference>
<dbReference type="GO" id="GO:0000981">
    <property type="term" value="F:DNA-binding transcription factor activity, RNA polymerase II-specific"/>
    <property type="evidence" value="ECO:0007669"/>
    <property type="project" value="InterPro"/>
</dbReference>
<dbReference type="GO" id="GO:0005634">
    <property type="term" value="C:nucleus"/>
    <property type="evidence" value="ECO:0007669"/>
    <property type="project" value="UniProtKB-SubCell"/>
</dbReference>
<gene>
    <name evidence="5" type="ORF">PFICI_08674</name>
</gene>
<protein>
    <recommendedName>
        <fullName evidence="4">Zn(2)-C6 fungal-type domain-containing protein</fullName>
    </recommendedName>
</protein>
<dbReference type="Pfam" id="PF11951">
    <property type="entry name" value="Fungal_trans_2"/>
    <property type="match status" value="1"/>
</dbReference>
<dbReference type="Proteomes" id="UP000030651">
    <property type="component" value="Unassembled WGS sequence"/>
</dbReference>
<reference evidence="6" key="1">
    <citation type="journal article" date="2015" name="BMC Genomics">
        <title>Genomic and transcriptomic analysis of the endophytic fungus Pestalotiopsis fici reveals its lifestyle and high potential for synthesis of natural products.</title>
        <authorList>
            <person name="Wang X."/>
            <person name="Zhang X."/>
            <person name="Liu L."/>
            <person name="Xiang M."/>
            <person name="Wang W."/>
            <person name="Sun X."/>
            <person name="Che Y."/>
            <person name="Guo L."/>
            <person name="Liu G."/>
            <person name="Guo L."/>
            <person name="Wang C."/>
            <person name="Yin W.B."/>
            <person name="Stadler M."/>
            <person name="Zhang X."/>
            <person name="Liu X."/>
        </authorList>
    </citation>
    <scope>NUCLEOTIDE SEQUENCE [LARGE SCALE GENOMIC DNA]</scope>
    <source>
        <strain evidence="6">W106-1 / CGMCC3.15140</strain>
    </source>
</reference>
<proteinExistence type="predicted"/>
<dbReference type="KEGG" id="pfy:PFICI_08674"/>
<dbReference type="PANTHER" id="PTHR37534">
    <property type="entry name" value="TRANSCRIPTIONAL ACTIVATOR PROTEIN UGA3"/>
    <property type="match status" value="1"/>
</dbReference>
<organism evidence="5 6">
    <name type="scientific">Pestalotiopsis fici (strain W106-1 / CGMCC3.15140)</name>
    <dbReference type="NCBI Taxonomy" id="1229662"/>
    <lineage>
        <taxon>Eukaryota</taxon>
        <taxon>Fungi</taxon>
        <taxon>Dikarya</taxon>
        <taxon>Ascomycota</taxon>
        <taxon>Pezizomycotina</taxon>
        <taxon>Sordariomycetes</taxon>
        <taxon>Xylariomycetidae</taxon>
        <taxon>Amphisphaeriales</taxon>
        <taxon>Sporocadaceae</taxon>
        <taxon>Pestalotiopsis</taxon>
    </lineage>
</organism>
<dbReference type="Pfam" id="PF00172">
    <property type="entry name" value="Zn_clus"/>
    <property type="match status" value="1"/>
</dbReference>
<evidence type="ECO:0000313" key="6">
    <source>
        <dbReference type="Proteomes" id="UP000030651"/>
    </source>
</evidence>
<dbReference type="AlphaFoldDB" id="W3X0Z0"/>
<dbReference type="PROSITE" id="PS50048">
    <property type="entry name" value="ZN2_CY6_FUNGAL_2"/>
    <property type="match status" value="1"/>
</dbReference>
<dbReference type="InterPro" id="IPR021858">
    <property type="entry name" value="Fun_TF"/>
</dbReference>
<dbReference type="eggNOG" id="ENOG502RX7Y">
    <property type="taxonomic scope" value="Eukaryota"/>
</dbReference>
<evidence type="ECO:0000256" key="2">
    <source>
        <dbReference type="ARBA" id="ARBA00023242"/>
    </source>
</evidence>
<comment type="subcellular location">
    <subcellularLocation>
        <location evidence="1">Nucleus</location>
    </subcellularLocation>
</comment>
<sequence>MPPGRKQGAGCWTCRLRRKRCDSTQPICSGCQSLEITCHSGEARPAWMDGGSRQKHMSETIKTAIKQNALLRRERRLLAQEDHGMIMTIEADPVPRQLLGFNPAPALALAPTSHTGDPITHNDPFGAPIASSPSTSSSNTAPSVDCSNESQSPHTVTSWTSGAPTLLSTNHPAAPIQVQLGSLMIYLDYVFPFLFPFYQPSLLETGRQWLLGLLCQNEVSFHLASSLSAYFFSLVPQSDNQDMHDDCKTLVWDKLIEQMDLAIGSIQSTVSTVSNSGAQSPLLDKIRIMQEITQLLVVEVTVRSSVDWSIHLTPALSIFDEVFKIHGLDHSSKPSLDVLSNSLPSSIPMTTQHHKALPNTPDQSALAFFVSLLLFVDIIASTSLGTPPALQAYHDSLLSTRGDSTFPVHLESVIGCQNWVLVAIGNVSSLCAWKRDAKQSGNFSVLDLVKLADPISRALENGLQALDVNSNFQPKKSNASRLKAYYTEHDRVIDPTFAANINRIWAHAAKIYLSVSLSGWQSNSSDIQSSITQILGLLDTIDSPGQLRSLAWPICVAGSLAVPAQENDFRRIIAMMGPMGKFGTLSSASSIVEAVWSSRDIIDGNVWDMSLSLSILGSPALLI</sequence>
<dbReference type="InParanoid" id="W3X0Z0"/>
<dbReference type="InterPro" id="IPR036864">
    <property type="entry name" value="Zn2-C6_fun-type_DNA-bd_sf"/>
</dbReference>
<dbReference type="RefSeq" id="XP_007835446.1">
    <property type="nucleotide sequence ID" value="XM_007837255.1"/>
</dbReference>
<dbReference type="STRING" id="1229662.W3X0Z0"/>
<dbReference type="Gene3D" id="4.10.240.10">
    <property type="entry name" value="Zn(2)-C6 fungal-type DNA-binding domain"/>
    <property type="match status" value="1"/>
</dbReference>
<keyword evidence="6" id="KW-1185">Reference proteome</keyword>